<accession>A0ACC1HJ02</accession>
<reference evidence="1" key="1">
    <citation type="submission" date="2022-06" db="EMBL/GenBank/DDBJ databases">
        <title>Phylogenomic reconstructions and comparative analyses of Kickxellomycotina fungi.</title>
        <authorList>
            <person name="Reynolds N.K."/>
            <person name="Stajich J.E."/>
            <person name="Barry K."/>
            <person name="Grigoriev I.V."/>
            <person name="Crous P."/>
            <person name="Smith M.E."/>
        </authorList>
    </citation>
    <scope>NUCLEOTIDE SEQUENCE</scope>
    <source>
        <strain evidence="1">RSA 2271</strain>
    </source>
</reference>
<comment type="caution">
    <text evidence="1">The sequence shown here is derived from an EMBL/GenBank/DDBJ whole genome shotgun (WGS) entry which is preliminary data.</text>
</comment>
<evidence type="ECO:0000313" key="1">
    <source>
        <dbReference type="EMBL" id="KAJ1675098.1"/>
    </source>
</evidence>
<organism evidence="1 2">
    <name type="scientific">Spiromyces aspiralis</name>
    <dbReference type="NCBI Taxonomy" id="68401"/>
    <lineage>
        <taxon>Eukaryota</taxon>
        <taxon>Fungi</taxon>
        <taxon>Fungi incertae sedis</taxon>
        <taxon>Zoopagomycota</taxon>
        <taxon>Kickxellomycotina</taxon>
        <taxon>Kickxellomycetes</taxon>
        <taxon>Kickxellales</taxon>
        <taxon>Kickxellaceae</taxon>
        <taxon>Spiromyces</taxon>
    </lineage>
</organism>
<name>A0ACC1HJ02_9FUNG</name>
<proteinExistence type="predicted"/>
<protein>
    <submittedName>
        <fullName evidence="1">Uncharacterized protein</fullName>
    </submittedName>
</protein>
<sequence length="140" mass="15012">MASSPPSNIASTATLSSSSKFKYTPESLEEEEADLEFLQEKRPYELCEFHSQPFAAAAGGGSVSMLKLFDLRLKSIAGAARAVHDSTASLQTIQSRIERALLAFDESVLAQQQDKASVSSSTAQHQGATNGSSYDAFDQM</sequence>
<keyword evidence="2" id="KW-1185">Reference proteome</keyword>
<dbReference type="EMBL" id="JAMZIH010005492">
    <property type="protein sequence ID" value="KAJ1675098.1"/>
    <property type="molecule type" value="Genomic_DNA"/>
</dbReference>
<dbReference type="Proteomes" id="UP001145114">
    <property type="component" value="Unassembled WGS sequence"/>
</dbReference>
<gene>
    <name evidence="1" type="ORF">EV182_001941</name>
</gene>
<evidence type="ECO:0000313" key="2">
    <source>
        <dbReference type="Proteomes" id="UP001145114"/>
    </source>
</evidence>